<dbReference type="InterPro" id="IPR006357">
    <property type="entry name" value="HAD-SF_hydro_IIA"/>
</dbReference>
<dbReference type="Pfam" id="PF13344">
    <property type="entry name" value="Hydrolase_6"/>
    <property type="match status" value="1"/>
</dbReference>
<dbReference type="EMBL" id="JAIEZQ010000001">
    <property type="protein sequence ID" value="MBY9073194.1"/>
    <property type="molecule type" value="Genomic_DNA"/>
</dbReference>
<organism evidence="1 2">
    <name type="scientific">Nocardioides jiangsuensis</name>
    <dbReference type="NCBI Taxonomy" id="2866161"/>
    <lineage>
        <taxon>Bacteria</taxon>
        <taxon>Bacillati</taxon>
        <taxon>Actinomycetota</taxon>
        <taxon>Actinomycetes</taxon>
        <taxon>Propionibacteriales</taxon>
        <taxon>Nocardioidaceae</taxon>
        <taxon>Nocardioides</taxon>
    </lineage>
</organism>
<reference evidence="1 2" key="1">
    <citation type="submission" date="2021-08" db="EMBL/GenBank/DDBJ databases">
        <title>Nocardioides bacterium WL0053 sp. nov., isolated from the sediment.</title>
        <authorList>
            <person name="Wang L."/>
            <person name="Zhang D."/>
            <person name="Zhang A."/>
        </authorList>
    </citation>
    <scope>NUCLEOTIDE SEQUENCE [LARGE SCALE GENOMIC DNA]</scope>
    <source>
        <strain evidence="1 2">WL0053</strain>
    </source>
</reference>
<proteinExistence type="predicted"/>
<evidence type="ECO:0000313" key="2">
    <source>
        <dbReference type="Proteomes" id="UP000754710"/>
    </source>
</evidence>
<evidence type="ECO:0000313" key="1">
    <source>
        <dbReference type="EMBL" id="MBY9073194.1"/>
    </source>
</evidence>
<dbReference type="InterPro" id="IPR036412">
    <property type="entry name" value="HAD-like_sf"/>
</dbReference>
<dbReference type="NCBIfam" id="TIGR01460">
    <property type="entry name" value="HAD-SF-IIA"/>
    <property type="match status" value="1"/>
</dbReference>
<dbReference type="Proteomes" id="UP000754710">
    <property type="component" value="Unassembled WGS sequence"/>
</dbReference>
<dbReference type="GO" id="GO:0016787">
    <property type="term" value="F:hydrolase activity"/>
    <property type="evidence" value="ECO:0007669"/>
    <property type="project" value="UniProtKB-KW"/>
</dbReference>
<accession>A0ABS7RF86</accession>
<keyword evidence="1" id="KW-0378">Hydrolase</keyword>
<gene>
    <name evidence="1" type="ORF">K1X13_00025</name>
</gene>
<name>A0ABS7RF86_9ACTN</name>
<sequence>MLDLDGVVYIGPAAVPGAAAALQKALAAGMQLAYVTNNASRPPGVVADHLRDLGVPVEDGHVVTSAQAAARLLADELEPGAKVFVIGGRGLFEALLDEGLVPVQSTDDAPVAVASGYDADLRWRTVTEGAILVKQGLFWVASNMDISVPTARGHGPGNGVLVEAVAGFAGRRPVVAGKPLRPLFEETRRRVGGDRPLVVGDRLDTDIEGANNTGLDSLLVMTGVTGLPELASATPGLRPSYVSADLDGLGSAHGVPAPAGEGFELGGWQARVHDGEVAVEGSGSTDDWWRVVAQTAWQHLDTTGGPAETSALRPPG</sequence>
<dbReference type="PANTHER" id="PTHR19288:SF95">
    <property type="entry name" value="D-GLYCEROL 3-PHOSPHATE PHOSPHATASE"/>
    <property type="match status" value="1"/>
</dbReference>
<dbReference type="SUPFAM" id="SSF56784">
    <property type="entry name" value="HAD-like"/>
    <property type="match status" value="1"/>
</dbReference>
<dbReference type="PANTHER" id="PTHR19288">
    <property type="entry name" value="4-NITROPHENYLPHOSPHATASE-RELATED"/>
    <property type="match status" value="1"/>
</dbReference>
<protein>
    <submittedName>
        <fullName evidence="1">HAD-IIA family hydrolase</fullName>
    </submittedName>
</protein>
<dbReference type="Gene3D" id="3.40.50.1000">
    <property type="entry name" value="HAD superfamily/HAD-like"/>
    <property type="match status" value="2"/>
</dbReference>
<comment type="caution">
    <text evidence="1">The sequence shown here is derived from an EMBL/GenBank/DDBJ whole genome shotgun (WGS) entry which is preliminary data.</text>
</comment>
<dbReference type="Pfam" id="PF13242">
    <property type="entry name" value="Hydrolase_like"/>
    <property type="match status" value="1"/>
</dbReference>
<dbReference type="InterPro" id="IPR023214">
    <property type="entry name" value="HAD_sf"/>
</dbReference>
<keyword evidence="2" id="KW-1185">Reference proteome</keyword>